<comment type="caution">
    <text evidence="4">The sequence shown here is derived from an EMBL/GenBank/DDBJ whole genome shotgun (WGS) entry which is preliminary data.</text>
</comment>
<dbReference type="GO" id="GO:0016746">
    <property type="term" value="F:acyltransferase activity"/>
    <property type="evidence" value="ECO:0007669"/>
    <property type="project" value="UniProtKB-KW"/>
</dbReference>
<dbReference type="RefSeq" id="WP_220168736.1">
    <property type="nucleotide sequence ID" value="NZ_JAIBOA010000016.1"/>
</dbReference>
<organism evidence="4 5">
    <name type="scientific">Actinomadura parmotrematis</name>
    <dbReference type="NCBI Taxonomy" id="2864039"/>
    <lineage>
        <taxon>Bacteria</taxon>
        <taxon>Bacillati</taxon>
        <taxon>Actinomycetota</taxon>
        <taxon>Actinomycetes</taxon>
        <taxon>Streptosporangiales</taxon>
        <taxon>Thermomonosporaceae</taxon>
        <taxon>Actinomadura</taxon>
    </lineage>
</organism>
<evidence type="ECO:0000256" key="2">
    <source>
        <dbReference type="ARBA" id="ARBA00023315"/>
    </source>
</evidence>
<name>A0ABS7G0W6_9ACTN</name>
<keyword evidence="2 4" id="KW-0012">Acyltransferase</keyword>
<evidence type="ECO:0000313" key="5">
    <source>
        <dbReference type="Proteomes" id="UP000774570"/>
    </source>
</evidence>
<dbReference type="SUPFAM" id="SSF69593">
    <property type="entry name" value="Glycerol-3-phosphate (1)-acyltransferase"/>
    <property type="match status" value="1"/>
</dbReference>
<dbReference type="Pfam" id="PF01553">
    <property type="entry name" value="Acyltransferase"/>
    <property type="match status" value="1"/>
</dbReference>
<evidence type="ECO:0000259" key="3">
    <source>
        <dbReference type="SMART" id="SM00563"/>
    </source>
</evidence>
<dbReference type="CDD" id="cd07989">
    <property type="entry name" value="LPLAT_AGPAT-like"/>
    <property type="match status" value="1"/>
</dbReference>
<dbReference type="PANTHER" id="PTHR10434:SF11">
    <property type="entry name" value="1-ACYL-SN-GLYCEROL-3-PHOSPHATE ACYLTRANSFERASE"/>
    <property type="match status" value="1"/>
</dbReference>
<dbReference type="Proteomes" id="UP000774570">
    <property type="component" value="Unassembled WGS sequence"/>
</dbReference>
<evidence type="ECO:0000256" key="1">
    <source>
        <dbReference type="ARBA" id="ARBA00022679"/>
    </source>
</evidence>
<keyword evidence="1" id="KW-0808">Transferase</keyword>
<gene>
    <name evidence="4" type="ORF">K1Y72_24250</name>
</gene>
<reference evidence="4 5" key="1">
    <citation type="submission" date="2021-07" db="EMBL/GenBank/DDBJ databases">
        <title>Actinomadura sp. PM05-2 isolated from lichen.</title>
        <authorList>
            <person name="Somphong A."/>
            <person name="Phongsopitanun W."/>
            <person name="Tanasupawat S."/>
            <person name="Peongsungnone V."/>
        </authorList>
    </citation>
    <scope>NUCLEOTIDE SEQUENCE [LARGE SCALE GENOMIC DNA]</scope>
    <source>
        <strain evidence="4 5">PM05-2</strain>
    </source>
</reference>
<protein>
    <submittedName>
        <fullName evidence="4">1-acyl-sn-glycerol-3-phosphate acyltransferase</fullName>
    </submittedName>
</protein>
<sequence length="228" mass="24127">MDAERLIYPLMKHVLLGPAMRAAFRPAVSGRDGVPARGPVILAANHLAFVDSFVLPLVVPRQVFFLGKHEYFTQPGTAGRAKAAFFRGVGAIAVDRSGGRAAQAALDASAAVLERGGVFALHPEGTRSPDGRLYRGHTGVARLALRTGATVVPVGIVGTDRVQPPGRAVPRPGRIEVRFGRPLAFTAASGRSAGTGREAREITDEVMAAIRALTGQEYVDAYAPRRDV</sequence>
<dbReference type="PANTHER" id="PTHR10434">
    <property type="entry name" value="1-ACYL-SN-GLYCEROL-3-PHOSPHATE ACYLTRANSFERASE"/>
    <property type="match status" value="1"/>
</dbReference>
<keyword evidence="5" id="KW-1185">Reference proteome</keyword>
<evidence type="ECO:0000313" key="4">
    <source>
        <dbReference type="EMBL" id="MBW8485514.1"/>
    </source>
</evidence>
<dbReference type="SMART" id="SM00563">
    <property type="entry name" value="PlsC"/>
    <property type="match status" value="1"/>
</dbReference>
<accession>A0ABS7G0W6</accession>
<dbReference type="InterPro" id="IPR002123">
    <property type="entry name" value="Plipid/glycerol_acylTrfase"/>
</dbReference>
<dbReference type="EMBL" id="JAIBOA010000016">
    <property type="protein sequence ID" value="MBW8485514.1"/>
    <property type="molecule type" value="Genomic_DNA"/>
</dbReference>
<feature type="domain" description="Phospholipid/glycerol acyltransferase" evidence="3">
    <location>
        <begin position="40"/>
        <end position="159"/>
    </location>
</feature>
<proteinExistence type="predicted"/>